<organism evidence="1 2">
    <name type="scientific">Paenibacillus contaminans</name>
    <dbReference type="NCBI Taxonomy" id="450362"/>
    <lineage>
        <taxon>Bacteria</taxon>
        <taxon>Bacillati</taxon>
        <taxon>Bacillota</taxon>
        <taxon>Bacilli</taxon>
        <taxon>Bacillales</taxon>
        <taxon>Paenibacillaceae</taxon>
        <taxon>Paenibacillus</taxon>
    </lineage>
</organism>
<proteinExistence type="predicted"/>
<protein>
    <recommendedName>
        <fullName evidence="3">VOC domain-containing protein</fullName>
    </recommendedName>
</protein>
<name>A0A329MDK5_9BACL</name>
<sequence>MFEAEGLFFHSDALRQAVYAYSELFDFPVIPGLCDGPIYVLDLAGGLKLILDDYRFDTHHFDPKPAYVLTSPDLEEALFAVKRCKFEITLPIVKGTGMNFFLFRGEDEHVFAVCDRRLPYRTAADPSGGERHVLKDIYLPVRHVAKAYEKYASIMQGLVCRYDEQDPIRAASSIRLKLVPRTLRPQWPRCRIQTAELPHMQTRLRQNPHFRLGAADERMLEVWDSEGNGLVFEERRHS</sequence>
<dbReference type="AlphaFoldDB" id="A0A329MDK5"/>
<accession>A0A329MDK5</accession>
<evidence type="ECO:0000313" key="1">
    <source>
        <dbReference type="EMBL" id="RAV17758.1"/>
    </source>
</evidence>
<comment type="caution">
    <text evidence="1">The sequence shown here is derived from an EMBL/GenBank/DDBJ whole genome shotgun (WGS) entry which is preliminary data.</text>
</comment>
<reference evidence="1 2" key="1">
    <citation type="journal article" date="2009" name="Int. J. Syst. Evol. Microbiol.">
        <title>Paenibacillus contaminans sp. nov., isolated from a contaminated laboratory plate.</title>
        <authorList>
            <person name="Chou J.H."/>
            <person name="Lee J.H."/>
            <person name="Lin M.C."/>
            <person name="Chang P.S."/>
            <person name="Arun A.B."/>
            <person name="Young C.C."/>
            <person name="Chen W.M."/>
        </authorList>
    </citation>
    <scope>NUCLEOTIDE SEQUENCE [LARGE SCALE GENOMIC DNA]</scope>
    <source>
        <strain evidence="1 2">CKOBP-6</strain>
    </source>
</reference>
<evidence type="ECO:0000313" key="2">
    <source>
        <dbReference type="Proteomes" id="UP000250369"/>
    </source>
</evidence>
<dbReference type="Proteomes" id="UP000250369">
    <property type="component" value="Unassembled WGS sequence"/>
</dbReference>
<keyword evidence="2" id="KW-1185">Reference proteome</keyword>
<evidence type="ECO:0008006" key="3">
    <source>
        <dbReference type="Google" id="ProtNLM"/>
    </source>
</evidence>
<dbReference type="EMBL" id="QMFB01000018">
    <property type="protein sequence ID" value="RAV17758.1"/>
    <property type="molecule type" value="Genomic_DNA"/>
</dbReference>
<gene>
    <name evidence="1" type="ORF">DQG23_26945</name>
</gene>